<dbReference type="AlphaFoldDB" id="A0A0D6L3P2"/>
<evidence type="ECO:0000313" key="8">
    <source>
        <dbReference type="Proteomes" id="UP000054495"/>
    </source>
</evidence>
<sequence length="193" mass="21983">MNISKCISADSASLVDYIRSPKTLEKYQFTIQQIPALFIPDDYQLYYDTDAEEFVSFMADQFKAYWTEERKAMLKTIGLSYPSQATTLASIVYSEQGRIPAEWPIIARLYLNRIQSGMKLQSDPTFKFCWGSALDGVQRLRGKHRDIDCAYNTYKINGLPPGPICIVPAKVIDAVLTPDKNDYLFMCAKPDYS</sequence>
<accession>A0A0D6L3P2</accession>
<proteinExistence type="predicted"/>
<dbReference type="EMBL" id="KE127941">
    <property type="protein sequence ID" value="EPB65530.1"/>
    <property type="molecule type" value="Genomic_DNA"/>
</dbReference>
<keyword evidence="5 7" id="KW-0456">Lyase</keyword>
<organism evidence="7 8">
    <name type="scientific">Ancylostoma ceylanicum</name>
    <dbReference type="NCBI Taxonomy" id="53326"/>
    <lineage>
        <taxon>Eukaryota</taxon>
        <taxon>Metazoa</taxon>
        <taxon>Ecdysozoa</taxon>
        <taxon>Nematoda</taxon>
        <taxon>Chromadorea</taxon>
        <taxon>Rhabditida</taxon>
        <taxon>Rhabditina</taxon>
        <taxon>Rhabditomorpha</taxon>
        <taxon>Strongyloidea</taxon>
        <taxon>Ancylostomatidae</taxon>
        <taxon>Ancylostomatinae</taxon>
        <taxon>Ancylostoma</taxon>
    </lineage>
</organism>
<gene>
    <name evidence="7" type="ORF">ANCCEY_15406</name>
</gene>
<evidence type="ECO:0000256" key="5">
    <source>
        <dbReference type="ARBA" id="ARBA00023239"/>
    </source>
</evidence>
<dbReference type="GO" id="GO:0016829">
    <property type="term" value="F:lyase activity"/>
    <property type="evidence" value="ECO:0007669"/>
    <property type="project" value="UniProtKB-KW"/>
</dbReference>
<keyword evidence="8" id="KW-1185">Reference proteome</keyword>
<evidence type="ECO:0000256" key="4">
    <source>
        <dbReference type="ARBA" id="ARBA00023136"/>
    </source>
</evidence>
<keyword evidence="3" id="KW-1133">Transmembrane helix</keyword>
<evidence type="ECO:0000256" key="2">
    <source>
        <dbReference type="ARBA" id="ARBA00022692"/>
    </source>
</evidence>
<reference evidence="7 8" key="1">
    <citation type="submission" date="2013-05" db="EMBL/GenBank/DDBJ databases">
        <title>Draft genome of the parasitic nematode Anyclostoma ceylanicum.</title>
        <authorList>
            <person name="Mitreva M."/>
        </authorList>
    </citation>
    <scope>NUCLEOTIDE SEQUENCE [LARGE SCALE GENOMIC DNA]</scope>
</reference>
<dbReference type="Proteomes" id="UP000054495">
    <property type="component" value="Unassembled WGS sequence"/>
</dbReference>
<keyword evidence="2" id="KW-0812">Transmembrane</keyword>
<dbReference type="Pfam" id="PF02618">
    <property type="entry name" value="YceG"/>
    <property type="match status" value="1"/>
</dbReference>
<evidence type="ECO:0000256" key="1">
    <source>
        <dbReference type="ARBA" id="ARBA00022475"/>
    </source>
</evidence>
<evidence type="ECO:0000256" key="6">
    <source>
        <dbReference type="ARBA" id="ARBA00023316"/>
    </source>
</evidence>
<keyword evidence="6" id="KW-0961">Cell wall biogenesis/degradation</keyword>
<dbReference type="NCBIfam" id="TIGR00247">
    <property type="entry name" value="endolytic transglycosylase MltG"/>
    <property type="match status" value="1"/>
</dbReference>
<name>A0A0D6L3P2_9BILA</name>
<keyword evidence="1" id="KW-1003">Cell membrane</keyword>
<dbReference type="PANTHER" id="PTHR30518">
    <property type="entry name" value="ENDOLYTIC MUREIN TRANSGLYCOSYLASE"/>
    <property type="match status" value="1"/>
</dbReference>
<feature type="non-terminal residue" evidence="7">
    <location>
        <position position="193"/>
    </location>
</feature>
<dbReference type="PANTHER" id="PTHR30518:SF2">
    <property type="entry name" value="ENDOLYTIC MUREIN TRANSGLYCOSYLASE"/>
    <property type="match status" value="1"/>
</dbReference>
<dbReference type="InterPro" id="IPR003770">
    <property type="entry name" value="MLTG-like"/>
</dbReference>
<dbReference type="GO" id="GO:0071555">
    <property type="term" value="P:cell wall organization"/>
    <property type="evidence" value="ECO:0007669"/>
    <property type="project" value="UniProtKB-KW"/>
</dbReference>
<evidence type="ECO:0000256" key="3">
    <source>
        <dbReference type="ARBA" id="ARBA00022989"/>
    </source>
</evidence>
<protein>
    <submittedName>
        <fullName evidence="7">Aminodeoxychorismate lyase</fullName>
    </submittedName>
</protein>
<evidence type="ECO:0000313" key="7">
    <source>
        <dbReference type="EMBL" id="EPB65530.1"/>
    </source>
</evidence>
<keyword evidence="4" id="KW-0472">Membrane</keyword>